<accession>A0A538T778</accession>
<dbReference type="EMBL" id="VBOS01000047">
    <property type="protein sequence ID" value="TMQ59485.1"/>
    <property type="molecule type" value="Genomic_DNA"/>
</dbReference>
<evidence type="ECO:0008006" key="3">
    <source>
        <dbReference type="Google" id="ProtNLM"/>
    </source>
</evidence>
<protein>
    <recommendedName>
        <fullName evidence="3">Outer membrane protein beta-barrel domain-containing protein</fullName>
    </recommendedName>
</protein>
<evidence type="ECO:0000313" key="1">
    <source>
        <dbReference type="EMBL" id="TMQ59485.1"/>
    </source>
</evidence>
<dbReference type="Proteomes" id="UP000317716">
    <property type="component" value="Unassembled WGS sequence"/>
</dbReference>
<reference evidence="1 2" key="1">
    <citation type="journal article" date="2019" name="Nat. Microbiol.">
        <title>Mediterranean grassland soil C-N compound turnover is dependent on rainfall and depth, and is mediated by genomically divergent microorganisms.</title>
        <authorList>
            <person name="Diamond S."/>
            <person name="Andeer P.F."/>
            <person name="Li Z."/>
            <person name="Crits-Christoph A."/>
            <person name="Burstein D."/>
            <person name="Anantharaman K."/>
            <person name="Lane K.R."/>
            <person name="Thomas B.C."/>
            <person name="Pan C."/>
            <person name="Northen T.R."/>
            <person name="Banfield J.F."/>
        </authorList>
    </citation>
    <scope>NUCLEOTIDE SEQUENCE [LARGE SCALE GENOMIC DNA]</scope>
    <source>
        <strain evidence="1">WS_2</strain>
    </source>
</reference>
<name>A0A538T778_UNCEI</name>
<gene>
    <name evidence="1" type="ORF">E6K72_01635</name>
</gene>
<sequence length="143" mass="15907">MHLDERRFQEDFAALPEPGDHDALVGPALLLLRLHPAREGFRGFVDAGVGVMDVSRPAIFYHDASGNLQTLEGAEIFGFDWCYSVGVGIEWTWYRRAFGAMVESRFVNAPGRTEPAHSIATLRSGIQYTIPRIAWFGSHSSGR</sequence>
<evidence type="ECO:0000313" key="2">
    <source>
        <dbReference type="Proteomes" id="UP000317716"/>
    </source>
</evidence>
<comment type="caution">
    <text evidence="1">The sequence shown here is derived from an EMBL/GenBank/DDBJ whole genome shotgun (WGS) entry which is preliminary data.</text>
</comment>
<proteinExistence type="predicted"/>
<dbReference type="AlphaFoldDB" id="A0A538T778"/>
<organism evidence="1 2">
    <name type="scientific">Eiseniibacteriota bacterium</name>
    <dbReference type="NCBI Taxonomy" id="2212470"/>
    <lineage>
        <taxon>Bacteria</taxon>
        <taxon>Candidatus Eiseniibacteriota</taxon>
    </lineage>
</organism>